<comment type="caution">
    <text evidence="3">The sequence shown here is derived from an EMBL/GenBank/DDBJ whole genome shotgun (WGS) entry which is preliminary data.</text>
</comment>
<dbReference type="Pfam" id="PF04738">
    <property type="entry name" value="Lant_dehydr_N"/>
    <property type="match status" value="1"/>
</dbReference>
<dbReference type="InterPro" id="IPR006827">
    <property type="entry name" value="Lant_deHydtase_N"/>
</dbReference>
<evidence type="ECO:0000259" key="2">
    <source>
        <dbReference type="Pfam" id="PF14028"/>
    </source>
</evidence>
<proteinExistence type="predicted"/>
<accession>A0A7W7T1D0</accession>
<dbReference type="RefSeq" id="WP_184666264.1">
    <property type="nucleotide sequence ID" value="NZ_BAABAI010000011.1"/>
</dbReference>
<dbReference type="AlphaFoldDB" id="A0A7W7T1D0"/>
<evidence type="ECO:0000313" key="3">
    <source>
        <dbReference type="EMBL" id="MBB4963495.1"/>
    </source>
</evidence>
<organism evidence="3 4">
    <name type="scientific">Saccharothrix violaceirubra</name>
    <dbReference type="NCBI Taxonomy" id="413306"/>
    <lineage>
        <taxon>Bacteria</taxon>
        <taxon>Bacillati</taxon>
        <taxon>Actinomycetota</taxon>
        <taxon>Actinomycetes</taxon>
        <taxon>Pseudonocardiales</taxon>
        <taxon>Pseudonocardiaceae</taxon>
        <taxon>Saccharothrix</taxon>
    </lineage>
</organism>
<evidence type="ECO:0000313" key="4">
    <source>
        <dbReference type="Proteomes" id="UP000542674"/>
    </source>
</evidence>
<evidence type="ECO:0000259" key="1">
    <source>
        <dbReference type="Pfam" id="PF04738"/>
    </source>
</evidence>
<dbReference type="Proteomes" id="UP000542674">
    <property type="component" value="Unassembled WGS sequence"/>
</dbReference>
<dbReference type="EMBL" id="JACHJS010000001">
    <property type="protein sequence ID" value="MBB4963495.1"/>
    <property type="molecule type" value="Genomic_DNA"/>
</dbReference>
<protein>
    <submittedName>
        <fullName evidence="3">Thiopeptide-type bacteriocin biosynthesis protein</fullName>
    </submittedName>
</protein>
<keyword evidence="4" id="KW-1185">Reference proteome</keyword>
<dbReference type="NCBIfam" id="TIGR03891">
    <property type="entry name" value="thiopep_ocin"/>
    <property type="match status" value="1"/>
</dbReference>
<reference evidence="3 4" key="1">
    <citation type="submission" date="2020-08" db="EMBL/GenBank/DDBJ databases">
        <title>Sequencing the genomes of 1000 actinobacteria strains.</title>
        <authorList>
            <person name="Klenk H.-P."/>
        </authorList>
    </citation>
    <scope>NUCLEOTIDE SEQUENCE [LARGE SCALE GENOMIC DNA]</scope>
    <source>
        <strain evidence="3 4">DSM 45084</strain>
    </source>
</reference>
<dbReference type="InterPro" id="IPR023809">
    <property type="entry name" value="Thiopep_bacteriocin_synth_dom"/>
</dbReference>
<gene>
    <name evidence="3" type="ORF">F4559_000854</name>
</gene>
<dbReference type="Pfam" id="PF14028">
    <property type="entry name" value="Lant_dehydr_C"/>
    <property type="match status" value="1"/>
</dbReference>
<name>A0A7W7T1D0_9PSEU</name>
<feature type="domain" description="Thiopeptide-type bacteriocin biosynthesis" evidence="2">
    <location>
        <begin position="737"/>
        <end position="978"/>
    </location>
</feature>
<sequence length="989" mass="107718">MPAEDDYRHHGTGVLRAAAQTVAVDRWPDPDDADDCRSWLADAWTLPGIAAAVRHASPVLSRRVEAILTADTVTARDLNRATSAVIRYVLRADGRSTPFGTFAGVGTVSVGDSAHVAWRPDHRPVVRAEARWLHEVVRRLEQCPELVARLDVTVDDTAEVRAGRWISPGPETVSVRLTSAVELVREQARTPVRFGELADALRRAFPTAGDPTGVLSSLLRHGFLLTSLRAPGTVTDPLGHLVDRLRHADAAGSPMARLADDLVHIHRQIRAHNDVPDEQARIRLADRMRQVADSVRTPLSVDLRLDAHVRLPHAVAEEMCRAAGVLARLVRQNTGSRDWRDYFAAFVERHGTGTLVPVADVVDRDHGIGLPGGYPGGAPQSGRHVFSDRDALLLAVATEATARGDSEVNLDDALVDRLAAVCGGREEIPPHLDLGAQVHATGPDALDRGEFTLTVAPGRAAGTLTSRFTTLLPEAALDTVFSALPTTTTDAVPAQLSFTPIHPSAENVCRVPAYLPQRVSIGEYADDDAIRLDDLAITADRHRLHLVSLSRRRVVEPQVLHALAPKQQPVAARLVGELARALDPGWIGFDWGPVAETLPFRPRVRSGRAILAAASWRLTATDLPEAPDAHDEALARWRATWRCPARVRLRDFDQLLPLDLDVPAHRRIVYRHLRRHDHAVLLEGVDPAADGWIGGHAHSVVLPLTTTRPPAPAVPVHALPVLTAGHGHPPGAPGSSWLYAKLFVPADRMDHLLAQEFPALLDDLAGRPWWFVRYPRPRDGEEPDHLRLRIRVHDDATAVFTAVAGWAAGLRARGRIGRFALDTYFPEIGRYHAITAAEDVFATDSRAVLAGLVHPPDDDLAATVPTALTMFDLATAFLGSRTSAADWLHRSSPAASPERADVTAITRLVREGRPAPASRDVTEAREARAGALARYRHALPETADVDAVLHSLLHMHHNRALGVDRDREAVCLRLARQAAATWRATGTTR</sequence>
<feature type="domain" description="Lantibiotic dehydratase N-terminal" evidence="1">
    <location>
        <begin position="47"/>
        <end position="668"/>
    </location>
</feature>